<comment type="caution">
    <text evidence="1">The sequence shown here is derived from an EMBL/GenBank/DDBJ whole genome shotgun (WGS) entry which is preliminary data.</text>
</comment>
<dbReference type="Proteomes" id="UP001386955">
    <property type="component" value="Unassembled WGS sequence"/>
</dbReference>
<evidence type="ECO:0000313" key="2">
    <source>
        <dbReference type="Proteomes" id="UP001386955"/>
    </source>
</evidence>
<reference evidence="1 2" key="1">
    <citation type="submission" date="2024-01" db="EMBL/GenBank/DDBJ databases">
        <title>The genomes of 5 underutilized Papilionoideae crops provide insights into root nodulation and disease resistanc.</title>
        <authorList>
            <person name="Jiang F."/>
        </authorList>
    </citation>
    <scope>NUCLEOTIDE SEQUENCE [LARGE SCALE GENOMIC DNA]</scope>
    <source>
        <strain evidence="1">DUOXIRENSHENG_FW03</strain>
        <tissue evidence="1">Leaves</tissue>
    </source>
</reference>
<keyword evidence="2" id="KW-1185">Reference proteome</keyword>
<accession>A0AAN9S447</accession>
<evidence type="ECO:0000313" key="1">
    <source>
        <dbReference type="EMBL" id="KAK7388612.1"/>
    </source>
</evidence>
<protein>
    <submittedName>
        <fullName evidence="1">Uncharacterized protein</fullName>
    </submittedName>
</protein>
<proteinExistence type="predicted"/>
<name>A0AAN9S447_PSOTE</name>
<dbReference type="EMBL" id="JAYMYS010000006">
    <property type="protein sequence ID" value="KAK7388612.1"/>
    <property type="molecule type" value="Genomic_DNA"/>
</dbReference>
<dbReference type="AlphaFoldDB" id="A0AAN9S447"/>
<gene>
    <name evidence="1" type="ORF">VNO78_23434</name>
</gene>
<sequence>MNLLNRGEKNIEKDICGVVMESLVNDDSWRNGHCVCFTVVSMCCGLRWLFGVDFVVCNGCGGCHRWNSQRDQMCRVWLF</sequence>
<organism evidence="1 2">
    <name type="scientific">Psophocarpus tetragonolobus</name>
    <name type="common">Winged bean</name>
    <name type="synonym">Dolichos tetragonolobus</name>
    <dbReference type="NCBI Taxonomy" id="3891"/>
    <lineage>
        <taxon>Eukaryota</taxon>
        <taxon>Viridiplantae</taxon>
        <taxon>Streptophyta</taxon>
        <taxon>Embryophyta</taxon>
        <taxon>Tracheophyta</taxon>
        <taxon>Spermatophyta</taxon>
        <taxon>Magnoliopsida</taxon>
        <taxon>eudicotyledons</taxon>
        <taxon>Gunneridae</taxon>
        <taxon>Pentapetalae</taxon>
        <taxon>rosids</taxon>
        <taxon>fabids</taxon>
        <taxon>Fabales</taxon>
        <taxon>Fabaceae</taxon>
        <taxon>Papilionoideae</taxon>
        <taxon>50 kb inversion clade</taxon>
        <taxon>NPAAA clade</taxon>
        <taxon>indigoferoid/millettioid clade</taxon>
        <taxon>Phaseoleae</taxon>
        <taxon>Psophocarpus</taxon>
    </lineage>
</organism>